<protein>
    <submittedName>
        <fullName evidence="1">Nucleoside hydrolase</fullName>
    </submittedName>
</protein>
<keyword evidence="2" id="KW-1185">Reference proteome</keyword>
<dbReference type="EMBL" id="MU274902">
    <property type="protein sequence ID" value="KAI0093232.1"/>
    <property type="molecule type" value="Genomic_DNA"/>
</dbReference>
<sequence>MASTTDSKNRIPVIIDTDPGVDDILAILLALASPEIDVKAIIITFGNTDLEAAHLNILRLSQVLSRHFQVDSDSSTRFFNFTRDKKIILAKGADRPLEGDLHSAQYFHGRDGLGGISERYKEFDVFPNNPELYPNLIFSEKSGVEVAHDVLSSEPERTVTYIVLGPLTTLAQVARAHGDLLRNRIGRVACMGGALDVPGNTSPVAEFNFFADPYAVHEILTPANPAAAAIPLDRFMLISLDITTPHELPFPFYAKHIDTHFTDTKNPSITSLKTPLVHFTSAFLERTREVMLSFGKDAMELHDIVAVWFATQNPPSASQEGDVAHSLREGWAAVPRHFQVERVGEITRGMLVVDRRDDEGAYDPGANRAAVQAELTKHSFHSSGIMESNAVPAQVEVEVPPSMQNSPNTGAPQKGDTAQLKQTPGIPVLVKTPGPEALLKLMTERVWGVSIP</sequence>
<organism evidence="1 2">
    <name type="scientific">Irpex rosettiformis</name>
    <dbReference type="NCBI Taxonomy" id="378272"/>
    <lineage>
        <taxon>Eukaryota</taxon>
        <taxon>Fungi</taxon>
        <taxon>Dikarya</taxon>
        <taxon>Basidiomycota</taxon>
        <taxon>Agaricomycotina</taxon>
        <taxon>Agaricomycetes</taxon>
        <taxon>Polyporales</taxon>
        <taxon>Irpicaceae</taxon>
        <taxon>Irpex</taxon>
    </lineage>
</organism>
<reference evidence="1" key="1">
    <citation type="journal article" date="2021" name="Environ. Microbiol.">
        <title>Gene family expansions and transcriptome signatures uncover fungal adaptations to wood decay.</title>
        <authorList>
            <person name="Hage H."/>
            <person name="Miyauchi S."/>
            <person name="Viragh M."/>
            <person name="Drula E."/>
            <person name="Min B."/>
            <person name="Chaduli D."/>
            <person name="Navarro D."/>
            <person name="Favel A."/>
            <person name="Norest M."/>
            <person name="Lesage-Meessen L."/>
            <person name="Balint B."/>
            <person name="Merenyi Z."/>
            <person name="de Eugenio L."/>
            <person name="Morin E."/>
            <person name="Martinez A.T."/>
            <person name="Baldrian P."/>
            <person name="Stursova M."/>
            <person name="Martinez M.J."/>
            <person name="Novotny C."/>
            <person name="Magnuson J.K."/>
            <person name="Spatafora J.W."/>
            <person name="Maurice S."/>
            <person name="Pangilinan J."/>
            <person name="Andreopoulos W."/>
            <person name="LaButti K."/>
            <person name="Hundley H."/>
            <person name="Na H."/>
            <person name="Kuo A."/>
            <person name="Barry K."/>
            <person name="Lipzen A."/>
            <person name="Henrissat B."/>
            <person name="Riley R."/>
            <person name="Ahrendt S."/>
            <person name="Nagy L.G."/>
            <person name="Grigoriev I.V."/>
            <person name="Martin F."/>
            <person name="Rosso M.N."/>
        </authorList>
    </citation>
    <scope>NUCLEOTIDE SEQUENCE</scope>
    <source>
        <strain evidence="1">CBS 384.51</strain>
    </source>
</reference>
<comment type="caution">
    <text evidence="1">The sequence shown here is derived from an EMBL/GenBank/DDBJ whole genome shotgun (WGS) entry which is preliminary data.</text>
</comment>
<gene>
    <name evidence="1" type="ORF">BDY19DRAFT_416157</name>
</gene>
<proteinExistence type="predicted"/>
<name>A0ACB8UFN8_9APHY</name>
<accession>A0ACB8UFN8</accession>
<keyword evidence="1" id="KW-0378">Hydrolase</keyword>
<evidence type="ECO:0000313" key="1">
    <source>
        <dbReference type="EMBL" id="KAI0093232.1"/>
    </source>
</evidence>
<dbReference type="Proteomes" id="UP001055072">
    <property type="component" value="Unassembled WGS sequence"/>
</dbReference>
<evidence type="ECO:0000313" key="2">
    <source>
        <dbReference type="Proteomes" id="UP001055072"/>
    </source>
</evidence>